<dbReference type="InterPro" id="IPR002347">
    <property type="entry name" value="SDR_fam"/>
</dbReference>
<dbReference type="OrthoDB" id="1274115at2759"/>
<dbReference type="PRINTS" id="PR00081">
    <property type="entry name" value="GDHRDH"/>
</dbReference>
<evidence type="ECO:0000256" key="3">
    <source>
        <dbReference type="RuleBase" id="RU000363"/>
    </source>
</evidence>
<dbReference type="KEGG" id="cci:CC1G_07314"/>
<dbReference type="InterPro" id="IPR051911">
    <property type="entry name" value="SDR_oxidoreductase"/>
</dbReference>
<dbReference type="AlphaFoldDB" id="A8NNQ1"/>
<dbReference type="RefSeq" id="XP_001835172.2">
    <property type="nucleotide sequence ID" value="XM_001835120.2"/>
</dbReference>
<dbReference type="STRING" id="240176.A8NNQ1"/>
<dbReference type="InterPro" id="IPR036291">
    <property type="entry name" value="NAD(P)-bd_dom_sf"/>
</dbReference>
<dbReference type="FunCoup" id="A8NNQ1">
    <property type="interactions" value="1"/>
</dbReference>
<evidence type="ECO:0000256" key="2">
    <source>
        <dbReference type="ARBA" id="ARBA00023002"/>
    </source>
</evidence>
<evidence type="ECO:0000256" key="1">
    <source>
        <dbReference type="ARBA" id="ARBA00006484"/>
    </source>
</evidence>
<dbReference type="PANTHER" id="PTHR43976:SF16">
    <property type="entry name" value="SHORT-CHAIN DEHYDROGENASE_REDUCTASE FAMILY PROTEIN"/>
    <property type="match status" value="1"/>
</dbReference>
<dbReference type="EMBL" id="AACS02000012">
    <property type="protein sequence ID" value="EAU86656.2"/>
    <property type="molecule type" value="Genomic_DNA"/>
</dbReference>
<reference evidence="4 5" key="1">
    <citation type="journal article" date="2010" name="Proc. Natl. Acad. Sci. U.S.A.">
        <title>Insights into evolution of multicellular fungi from the assembled chromosomes of the mushroom Coprinopsis cinerea (Coprinus cinereus).</title>
        <authorList>
            <person name="Stajich J.E."/>
            <person name="Wilke S.K."/>
            <person name="Ahren D."/>
            <person name="Au C.H."/>
            <person name="Birren B.W."/>
            <person name="Borodovsky M."/>
            <person name="Burns C."/>
            <person name="Canback B."/>
            <person name="Casselton L.A."/>
            <person name="Cheng C.K."/>
            <person name="Deng J."/>
            <person name="Dietrich F.S."/>
            <person name="Fargo D.C."/>
            <person name="Farman M.L."/>
            <person name="Gathman A.C."/>
            <person name="Goldberg J."/>
            <person name="Guigo R."/>
            <person name="Hoegger P.J."/>
            <person name="Hooker J.B."/>
            <person name="Huggins A."/>
            <person name="James T.Y."/>
            <person name="Kamada T."/>
            <person name="Kilaru S."/>
            <person name="Kodira C."/>
            <person name="Kues U."/>
            <person name="Kupfer D."/>
            <person name="Kwan H.S."/>
            <person name="Lomsadze A."/>
            <person name="Li W."/>
            <person name="Lilly W.W."/>
            <person name="Ma L.J."/>
            <person name="Mackey A.J."/>
            <person name="Manning G."/>
            <person name="Martin F."/>
            <person name="Muraguchi H."/>
            <person name="Natvig D.O."/>
            <person name="Palmerini H."/>
            <person name="Ramesh M.A."/>
            <person name="Rehmeyer C.J."/>
            <person name="Roe B.A."/>
            <person name="Shenoy N."/>
            <person name="Stanke M."/>
            <person name="Ter-Hovhannisyan V."/>
            <person name="Tunlid A."/>
            <person name="Velagapudi R."/>
            <person name="Vision T.J."/>
            <person name="Zeng Q."/>
            <person name="Zolan M.E."/>
            <person name="Pukkila P.J."/>
        </authorList>
    </citation>
    <scope>NUCLEOTIDE SEQUENCE [LARGE SCALE GENOMIC DNA]</scope>
    <source>
        <strain evidence="5">Okayama-7 / 130 / ATCC MYA-4618 / FGSC 9003</strain>
    </source>
</reference>
<dbReference type="Proteomes" id="UP000001861">
    <property type="component" value="Unassembled WGS sequence"/>
</dbReference>
<protein>
    <submittedName>
        <fullName evidence="4">Short-chain dehydrogenase/reductase SDR</fullName>
    </submittedName>
</protein>
<dbReference type="PANTHER" id="PTHR43976">
    <property type="entry name" value="SHORT CHAIN DEHYDROGENASE"/>
    <property type="match status" value="1"/>
</dbReference>
<dbReference type="VEuPathDB" id="FungiDB:CC1G_07314"/>
<accession>A8NNQ1</accession>
<dbReference type="GeneID" id="6011700"/>
<dbReference type="GO" id="GO:0016491">
    <property type="term" value="F:oxidoreductase activity"/>
    <property type="evidence" value="ECO:0007669"/>
    <property type="project" value="UniProtKB-KW"/>
</dbReference>
<evidence type="ECO:0000313" key="5">
    <source>
        <dbReference type="Proteomes" id="UP000001861"/>
    </source>
</evidence>
<comment type="similarity">
    <text evidence="1 3">Belongs to the short-chain dehydrogenases/reductases (SDR) family.</text>
</comment>
<dbReference type="eggNOG" id="KOG1205">
    <property type="taxonomic scope" value="Eukaryota"/>
</dbReference>
<dbReference type="HOGENOM" id="CLU_010194_2_9_1"/>
<dbReference type="InParanoid" id="A8NNQ1"/>
<evidence type="ECO:0000313" key="4">
    <source>
        <dbReference type="EMBL" id="EAU86656.2"/>
    </source>
</evidence>
<sequence length="247" mass="26851">MDTPEVTDPSLLDNLRRIELDVTEGEDALRAKVEAAASIWGRIDVLVNNAGQGLVGLSEEGGSTLFRRTFDVNVFGLVDMTTVTLPYLRASKGCVVNIGSRSAWKTEIVGVGPYSASKAAVHALSETLAVELAPFGVRVMLVAPGAFRTEGIHAKPFYEDRPLAEYDETRKATAKRFASISGTQRGDPAKAMEVLVDIIRQEGVAKDKPWPRHLILGEDAINDVRAKSTSIIKELEEWEVIGKAVSF</sequence>
<dbReference type="Pfam" id="PF00106">
    <property type="entry name" value="adh_short"/>
    <property type="match status" value="1"/>
</dbReference>
<comment type="caution">
    <text evidence="4">The sequence shown here is derived from an EMBL/GenBank/DDBJ whole genome shotgun (WGS) entry which is preliminary data.</text>
</comment>
<organism evidence="4 5">
    <name type="scientific">Coprinopsis cinerea (strain Okayama-7 / 130 / ATCC MYA-4618 / FGSC 9003)</name>
    <name type="common">Inky cap fungus</name>
    <name type="synonym">Hormographiella aspergillata</name>
    <dbReference type="NCBI Taxonomy" id="240176"/>
    <lineage>
        <taxon>Eukaryota</taxon>
        <taxon>Fungi</taxon>
        <taxon>Dikarya</taxon>
        <taxon>Basidiomycota</taxon>
        <taxon>Agaricomycotina</taxon>
        <taxon>Agaricomycetes</taxon>
        <taxon>Agaricomycetidae</taxon>
        <taxon>Agaricales</taxon>
        <taxon>Agaricineae</taxon>
        <taxon>Psathyrellaceae</taxon>
        <taxon>Coprinopsis</taxon>
    </lineage>
</organism>
<name>A8NNQ1_COPC7</name>
<keyword evidence="2" id="KW-0560">Oxidoreductase</keyword>
<dbReference type="Gene3D" id="3.40.50.720">
    <property type="entry name" value="NAD(P)-binding Rossmann-like Domain"/>
    <property type="match status" value="1"/>
</dbReference>
<keyword evidence="5" id="KW-1185">Reference proteome</keyword>
<gene>
    <name evidence="4" type="ORF">CC1G_07314</name>
</gene>
<dbReference type="OMA" id="WKDVICD"/>
<dbReference type="PRINTS" id="PR00080">
    <property type="entry name" value="SDRFAMILY"/>
</dbReference>
<proteinExistence type="inferred from homology"/>
<dbReference type="SUPFAM" id="SSF51735">
    <property type="entry name" value="NAD(P)-binding Rossmann-fold domains"/>
    <property type="match status" value="1"/>
</dbReference>